<protein>
    <submittedName>
        <fullName evidence="5">Uncharacterized protein</fullName>
    </submittedName>
</protein>
<feature type="compositionally biased region" description="Acidic residues" evidence="1">
    <location>
        <begin position="723"/>
        <end position="740"/>
    </location>
</feature>
<evidence type="ECO:0000259" key="2">
    <source>
        <dbReference type="Pfam" id="PF10566"/>
    </source>
</evidence>
<dbReference type="Gene3D" id="3.20.20.70">
    <property type="entry name" value="Aldolase class I"/>
    <property type="match status" value="1"/>
</dbReference>
<dbReference type="InterPro" id="IPR029483">
    <property type="entry name" value="GH97_C"/>
</dbReference>
<dbReference type="Proteomes" id="UP000663873">
    <property type="component" value="Unassembled WGS sequence"/>
</dbReference>
<dbReference type="EMBL" id="CAJOBR010002764">
    <property type="protein sequence ID" value="CAF4702793.1"/>
    <property type="molecule type" value="Genomic_DNA"/>
</dbReference>
<dbReference type="SUPFAM" id="SSF53098">
    <property type="entry name" value="Ribonuclease H-like"/>
    <property type="match status" value="1"/>
</dbReference>
<evidence type="ECO:0000313" key="6">
    <source>
        <dbReference type="EMBL" id="CAF4702793.1"/>
    </source>
</evidence>
<evidence type="ECO:0000256" key="1">
    <source>
        <dbReference type="SAM" id="MobiDB-lite"/>
    </source>
</evidence>
<evidence type="ECO:0000313" key="5">
    <source>
        <dbReference type="EMBL" id="CAF4386810.1"/>
    </source>
</evidence>
<feature type="region of interest" description="Disordered" evidence="1">
    <location>
        <begin position="688"/>
        <end position="747"/>
    </location>
</feature>
<dbReference type="PANTHER" id="PTHR35803">
    <property type="entry name" value="GLUCAN 1,4-ALPHA-GLUCOSIDASE SUSB-RELATED"/>
    <property type="match status" value="1"/>
</dbReference>
<dbReference type="Pfam" id="PF10566">
    <property type="entry name" value="Glyco_hydro_97"/>
    <property type="match status" value="1"/>
</dbReference>
<name>A0A820NDH7_9BILA</name>
<gene>
    <name evidence="4" type="ORF">GRG538_LOCUS3931</name>
    <name evidence="6" type="ORF">QYT958_LOCUS17880</name>
    <name evidence="5" type="ORF">UJA718_LOCUS18141</name>
</gene>
<dbReference type="Pfam" id="PF14509">
    <property type="entry name" value="GH97_C"/>
    <property type="match status" value="1"/>
</dbReference>
<dbReference type="EMBL" id="CAJNYT010000141">
    <property type="protein sequence ID" value="CAF3333837.1"/>
    <property type="molecule type" value="Genomic_DNA"/>
</dbReference>
<dbReference type="PANTHER" id="PTHR35803:SF3">
    <property type="entry name" value="ALPHA-GLUCOSIDASE"/>
    <property type="match status" value="1"/>
</dbReference>
<feature type="domain" description="Glycosyl-hydrolase 97 catalytic" evidence="2">
    <location>
        <begin position="216"/>
        <end position="375"/>
    </location>
</feature>
<feature type="compositionally biased region" description="Basic and acidic residues" evidence="1">
    <location>
        <begin position="706"/>
        <end position="720"/>
    </location>
</feature>
<dbReference type="Proteomes" id="UP000663872">
    <property type="component" value="Unassembled WGS sequence"/>
</dbReference>
<reference evidence="5" key="1">
    <citation type="submission" date="2021-02" db="EMBL/GenBank/DDBJ databases">
        <authorList>
            <person name="Nowell W R."/>
        </authorList>
    </citation>
    <scope>NUCLEOTIDE SEQUENCE</scope>
</reference>
<feature type="domain" description="Glycosyl-hydrolase 97 C-terminal oligomerisation" evidence="3">
    <location>
        <begin position="464"/>
        <end position="534"/>
    </location>
</feature>
<dbReference type="InterPro" id="IPR019563">
    <property type="entry name" value="GH97_catalytic"/>
</dbReference>
<dbReference type="AlphaFoldDB" id="A0A820NDH7"/>
<proteinExistence type="predicted"/>
<dbReference type="InterPro" id="IPR012337">
    <property type="entry name" value="RNaseH-like_sf"/>
</dbReference>
<dbReference type="Proteomes" id="UP000663848">
    <property type="component" value="Unassembled WGS sequence"/>
</dbReference>
<comment type="caution">
    <text evidence="5">The sequence shown here is derived from an EMBL/GenBank/DDBJ whole genome shotgun (WGS) entry which is preliminary data.</text>
</comment>
<evidence type="ECO:0000313" key="7">
    <source>
        <dbReference type="Proteomes" id="UP000663873"/>
    </source>
</evidence>
<dbReference type="InterPro" id="IPR052720">
    <property type="entry name" value="Glycosyl_hydrolase_97"/>
</dbReference>
<dbReference type="EMBL" id="CAJOBP010003034">
    <property type="protein sequence ID" value="CAF4386810.1"/>
    <property type="molecule type" value="Genomic_DNA"/>
</dbReference>
<evidence type="ECO:0000259" key="3">
    <source>
        <dbReference type="Pfam" id="PF14509"/>
    </source>
</evidence>
<accession>A0A820NDH7</accession>
<dbReference type="InterPro" id="IPR013785">
    <property type="entry name" value="Aldolase_TIM"/>
</dbReference>
<keyword evidence="7" id="KW-1185">Reference proteome</keyword>
<organism evidence="5 7">
    <name type="scientific">Rotaria socialis</name>
    <dbReference type="NCBI Taxonomy" id="392032"/>
    <lineage>
        <taxon>Eukaryota</taxon>
        <taxon>Metazoa</taxon>
        <taxon>Spiralia</taxon>
        <taxon>Gnathifera</taxon>
        <taxon>Rotifera</taxon>
        <taxon>Eurotatoria</taxon>
        <taxon>Bdelloidea</taxon>
        <taxon>Philodinida</taxon>
        <taxon>Philodinidae</taxon>
        <taxon>Rotaria</taxon>
    </lineage>
</organism>
<sequence>MKVCEAIRCDEWSPNGHVQSVFVNISKTVSIVFDSLKIEFRLFERMLAYNAWMISNHSIQSIRMDTQFNFKSREGIQGDAFMDAGDERGFMKLSINETLSALVKSWASTTQHLPWTIDLRTENNRVLISITEACGSGATNARMMLSTSASDLRSDLILRNVYSYDAMHDLEEAGLQWIVWLVSESPASLANLAGSPGLLCPPPKFMNAHSWAKPGKVGRDMALSTVSGKMWMDFAQTLDLRYILFDAGFYGDEYDPRSDPLKPLDSPKSNRFNLCAIVEYGKSLAKPVGVILYVNDIALSKSSPSVEKIAATFKLWGVAGVKMGFIQVKTQIDMQRVIRNIFIFGQNRLFVNVHDCFRDYYLSRTMPHLLSSEGVSGDEHARNTPSHVLTLPFTRLLAGRTDHTFTLDWSRLRNKNETIMFQIALPFMLYNGLQHLYWYRDIQSLSKLGTKPPINLWVQLPTQYEQSLFLDAEIGVYASVARRDKTGKWFLTYVTSVPKIAITLWNFLPKNAANYIATIHADIEQSYDIPSYQLPKIKIWQCQFEFEQANYLAITCDFWTNRQQKSFLVITSHYVDKDFTEHSKILKFITFEDRHFSPLIAQEIEKQFISLGLYDKLVAITCDGASNMRDMFTYFARRKIKYIRCLAHKLHLIICNSLNFTEEEDAEDGSQITLNQMIRSMSVDIDNISNENNYSDSEHDDESKEDDNAHGESQSDHEVTDSISDEEDWANEEDDDDEITDNFVNIY</sequence>
<evidence type="ECO:0000313" key="4">
    <source>
        <dbReference type="EMBL" id="CAF3333837.1"/>
    </source>
</evidence>